<gene>
    <name evidence="1" type="ORF">RRG08_044050</name>
</gene>
<dbReference type="Proteomes" id="UP001283361">
    <property type="component" value="Unassembled WGS sequence"/>
</dbReference>
<evidence type="ECO:0000313" key="2">
    <source>
        <dbReference type="Proteomes" id="UP001283361"/>
    </source>
</evidence>
<sequence length="91" mass="10630">MRIIQWMINRGTFGSKEYKSTARFMSVYLRSRLLHRTHRNCRVVGRAERSSMADYSELCGHPVTQWGRLQRVMWSHCNPVGPITASYVVTL</sequence>
<name>A0AAE1CQV6_9GAST</name>
<keyword evidence="2" id="KW-1185">Reference proteome</keyword>
<evidence type="ECO:0000313" key="1">
    <source>
        <dbReference type="EMBL" id="KAK3729535.1"/>
    </source>
</evidence>
<accession>A0AAE1CQV6</accession>
<dbReference type="EMBL" id="JAWDGP010007140">
    <property type="protein sequence ID" value="KAK3729535.1"/>
    <property type="molecule type" value="Genomic_DNA"/>
</dbReference>
<protein>
    <submittedName>
        <fullName evidence="1">Uncharacterized protein</fullName>
    </submittedName>
</protein>
<proteinExistence type="predicted"/>
<reference evidence="1" key="1">
    <citation type="journal article" date="2023" name="G3 (Bethesda)">
        <title>A reference genome for the long-term kleptoplast-retaining sea slug Elysia crispata morphotype clarki.</title>
        <authorList>
            <person name="Eastman K.E."/>
            <person name="Pendleton A.L."/>
            <person name="Shaikh M.A."/>
            <person name="Suttiyut T."/>
            <person name="Ogas R."/>
            <person name="Tomko P."/>
            <person name="Gavelis G."/>
            <person name="Widhalm J.R."/>
            <person name="Wisecaver J.H."/>
        </authorList>
    </citation>
    <scope>NUCLEOTIDE SEQUENCE</scope>
    <source>
        <strain evidence="1">ECLA1</strain>
    </source>
</reference>
<dbReference type="AlphaFoldDB" id="A0AAE1CQV6"/>
<comment type="caution">
    <text evidence="1">The sequence shown here is derived from an EMBL/GenBank/DDBJ whole genome shotgun (WGS) entry which is preliminary data.</text>
</comment>
<organism evidence="1 2">
    <name type="scientific">Elysia crispata</name>
    <name type="common">lettuce slug</name>
    <dbReference type="NCBI Taxonomy" id="231223"/>
    <lineage>
        <taxon>Eukaryota</taxon>
        <taxon>Metazoa</taxon>
        <taxon>Spiralia</taxon>
        <taxon>Lophotrochozoa</taxon>
        <taxon>Mollusca</taxon>
        <taxon>Gastropoda</taxon>
        <taxon>Heterobranchia</taxon>
        <taxon>Euthyneura</taxon>
        <taxon>Panpulmonata</taxon>
        <taxon>Sacoglossa</taxon>
        <taxon>Placobranchoidea</taxon>
        <taxon>Plakobranchidae</taxon>
        <taxon>Elysia</taxon>
    </lineage>
</organism>